<dbReference type="InterPro" id="IPR021728">
    <property type="entry name" value="DUF3300"/>
</dbReference>
<protein>
    <recommendedName>
        <fullName evidence="5">DUF3300 domain-containing protein</fullName>
    </recommendedName>
</protein>
<dbReference type="AlphaFoldDB" id="I1DUW2"/>
<evidence type="ECO:0000256" key="1">
    <source>
        <dbReference type="SAM" id="MobiDB-lite"/>
    </source>
</evidence>
<feature type="compositionally biased region" description="Basic and acidic residues" evidence="1">
    <location>
        <begin position="428"/>
        <end position="461"/>
    </location>
</feature>
<dbReference type="Pfam" id="PF11737">
    <property type="entry name" value="DUF3300"/>
    <property type="match status" value="1"/>
</dbReference>
<feature type="region of interest" description="Disordered" evidence="1">
    <location>
        <begin position="264"/>
        <end position="485"/>
    </location>
</feature>
<dbReference type="EMBL" id="BAFK01000003">
    <property type="protein sequence ID" value="GAB57840.1"/>
    <property type="molecule type" value="Genomic_DNA"/>
</dbReference>
<comment type="caution">
    <text evidence="3">The sequence shown here is derived from an EMBL/GenBank/DDBJ whole genome shotgun (WGS) entry which is preliminary data.</text>
</comment>
<accession>I1DUW2</accession>
<name>I1DUW2_9GAMM</name>
<dbReference type="PANTHER" id="PTHR40269">
    <property type="entry name" value="OUTER MEMBRANE PROTEIN-RELATED"/>
    <property type="match status" value="1"/>
</dbReference>
<organism evidence="3 4">
    <name type="scientific">Rheinheimera nanhaiensis E407-8</name>
    <dbReference type="NCBI Taxonomy" id="562729"/>
    <lineage>
        <taxon>Bacteria</taxon>
        <taxon>Pseudomonadati</taxon>
        <taxon>Pseudomonadota</taxon>
        <taxon>Gammaproteobacteria</taxon>
        <taxon>Chromatiales</taxon>
        <taxon>Chromatiaceae</taxon>
        <taxon>Rheinheimera</taxon>
    </lineage>
</organism>
<keyword evidence="4" id="KW-1185">Reference proteome</keyword>
<evidence type="ECO:0000256" key="2">
    <source>
        <dbReference type="SAM" id="SignalP"/>
    </source>
</evidence>
<gene>
    <name evidence="3" type="ORF">RNAN_0810</name>
</gene>
<feature type="compositionally biased region" description="Polar residues" evidence="1">
    <location>
        <begin position="278"/>
        <end position="292"/>
    </location>
</feature>
<evidence type="ECO:0000313" key="3">
    <source>
        <dbReference type="EMBL" id="GAB57840.1"/>
    </source>
</evidence>
<reference evidence="3 4" key="1">
    <citation type="journal article" date="2012" name="J. Bacteriol.">
        <title>Genome Sequence of the Protease-Producing Bacterium Rheinheimera nanhaiensis E407-8T, Isolated from Deep-Sea Sediment of the South China Sea.</title>
        <authorList>
            <person name="Zhang X.-Y."/>
            <person name="Zhang Y.-J."/>
            <person name="Qin Q.-L."/>
            <person name="Xie B.-B."/>
            <person name="Chen X.-L."/>
            <person name="Zhou B.-C."/>
            <person name="Zhang Y.-Z."/>
        </authorList>
    </citation>
    <scope>NUCLEOTIDE SEQUENCE [LARGE SCALE GENOMIC DNA]</scope>
    <source>
        <strain evidence="3 4">E407-8</strain>
    </source>
</reference>
<dbReference type="RefSeq" id="WP_008218973.1">
    <property type="nucleotide sequence ID" value="NZ_BAFK01000003.1"/>
</dbReference>
<feature type="signal peptide" evidence="2">
    <location>
        <begin position="1"/>
        <end position="27"/>
    </location>
</feature>
<feature type="compositionally biased region" description="Basic and acidic residues" evidence="1">
    <location>
        <begin position="400"/>
        <end position="418"/>
    </location>
</feature>
<feature type="compositionally biased region" description="Low complexity" evidence="1">
    <location>
        <begin position="363"/>
        <end position="375"/>
    </location>
</feature>
<evidence type="ECO:0000313" key="4">
    <source>
        <dbReference type="Proteomes" id="UP000004374"/>
    </source>
</evidence>
<dbReference type="OrthoDB" id="197257at2"/>
<dbReference type="PANTHER" id="PTHR40269:SF1">
    <property type="entry name" value="OUTER MEMBRANE PROTEIN"/>
    <property type="match status" value="1"/>
</dbReference>
<keyword evidence="2" id="KW-0732">Signal</keyword>
<feature type="compositionally biased region" description="Basic and acidic residues" evidence="1">
    <location>
        <begin position="337"/>
        <end position="362"/>
    </location>
</feature>
<feature type="compositionally biased region" description="Polar residues" evidence="1">
    <location>
        <begin position="465"/>
        <end position="478"/>
    </location>
</feature>
<sequence>MKKLILQLSQALAVCVLLLSHSLNARANETVWSQAELDQMLAPVALYPDTVLTHVLIAATYPLEVVQASRWVKDNPRLSGEDAVRAVEDKNWDPSVKALVAFPQLLERLSDDLDWTQQLGEAFLADETAVLASIQTLRQKAYSKGTLRDNKHIVVEREREVIVIEPARREVVYVPVYDTRVVYGDWWWPHHPPVYWHTAGVYYRNSPFYWGVSVNVRPWFYFGIFDWRHRHVVVHHHYYHTPPRYYPKRHKHYVDARRWQHSPEHRRGVHYRHDKLNRTYNSGYGYQQPTRETQGKPIRHTRVTEHRPASTAQLRENKAQYQRKSAEQVQLTQRQWQDNERSPRQHNEALRQQRQHNSEQRVRTTQVQTEQRQQQIKQQLAEPRPHQRAQPERVISTEQLRQRAQPERQPAVREETRIQHSGQPAINRELRERPVREVPVVREQRQPQREAAPTREMRQPARESNLPQRQNVQAQRHTGQTRRIE</sequence>
<proteinExistence type="predicted"/>
<feature type="compositionally biased region" description="Polar residues" evidence="1">
    <location>
        <begin position="310"/>
        <end position="336"/>
    </location>
</feature>
<dbReference type="STRING" id="562729.RNAN_0810"/>
<dbReference type="Proteomes" id="UP000004374">
    <property type="component" value="Unassembled WGS sequence"/>
</dbReference>
<feature type="chain" id="PRO_5003638603" description="DUF3300 domain-containing protein" evidence="2">
    <location>
        <begin position="28"/>
        <end position="485"/>
    </location>
</feature>
<evidence type="ECO:0008006" key="5">
    <source>
        <dbReference type="Google" id="ProtNLM"/>
    </source>
</evidence>